<dbReference type="OrthoDB" id="10598646at2759"/>
<keyword evidence="1" id="KW-1133">Transmembrane helix</keyword>
<dbReference type="EnsemblMetazoa" id="Aqu2.1.12030_001">
    <property type="protein sequence ID" value="Aqu2.1.12030_001"/>
    <property type="gene ID" value="Aqu2.1.12030"/>
</dbReference>
<keyword evidence="3" id="KW-1185">Reference proteome</keyword>
<dbReference type="AlphaFoldDB" id="A0A1X7TBT4"/>
<name>A0A1X7TBT4_AMPQE</name>
<reference evidence="3" key="1">
    <citation type="journal article" date="2010" name="Nature">
        <title>The Amphimedon queenslandica genome and the evolution of animal complexity.</title>
        <authorList>
            <person name="Srivastava M."/>
            <person name="Simakov O."/>
            <person name="Chapman J."/>
            <person name="Fahey B."/>
            <person name="Gauthier M.E."/>
            <person name="Mitros T."/>
            <person name="Richards G.S."/>
            <person name="Conaco C."/>
            <person name="Dacre M."/>
            <person name="Hellsten U."/>
            <person name="Larroux C."/>
            <person name="Putnam N.H."/>
            <person name="Stanke M."/>
            <person name="Adamska M."/>
            <person name="Darling A."/>
            <person name="Degnan S.M."/>
            <person name="Oakley T.H."/>
            <person name="Plachetzki D.C."/>
            <person name="Zhai Y."/>
            <person name="Adamski M."/>
            <person name="Calcino A."/>
            <person name="Cummins S.F."/>
            <person name="Goodstein D.M."/>
            <person name="Harris C."/>
            <person name="Jackson D.J."/>
            <person name="Leys S.P."/>
            <person name="Shu S."/>
            <person name="Woodcroft B.J."/>
            <person name="Vervoort M."/>
            <person name="Kosik K.S."/>
            <person name="Manning G."/>
            <person name="Degnan B.M."/>
            <person name="Rokhsar D.S."/>
        </authorList>
    </citation>
    <scope>NUCLEOTIDE SEQUENCE [LARGE SCALE GENOMIC DNA]</scope>
</reference>
<proteinExistence type="predicted"/>
<accession>A0A1X7TBT4</accession>
<protein>
    <recommendedName>
        <fullName evidence="4">Innexin</fullName>
    </recommendedName>
</protein>
<feature type="transmembrane region" description="Helical" evidence="1">
    <location>
        <begin position="262"/>
        <end position="282"/>
    </location>
</feature>
<feature type="transmembrane region" description="Helical" evidence="1">
    <location>
        <begin position="60"/>
        <end position="79"/>
    </location>
</feature>
<organism evidence="2">
    <name type="scientific">Amphimedon queenslandica</name>
    <name type="common">Sponge</name>
    <dbReference type="NCBI Taxonomy" id="400682"/>
    <lineage>
        <taxon>Eukaryota</taxon>
        <taxon>Metazoa</taxon>
        <taxon>Porifera</taxon>
        <taxon>Demospongiae</taxon>
        <taxon>Heteroscleromorpha</taxon>
        <taxon>Haplosclerida</taxon>
        <taxon>Niphatidae</taxon>
        <taxon>Amphimedon</taxon>
    </lineage>
</organism>
<feature type="transmembrane region" description="Helical" evidence="1">
    <location>
        <begin position="123"/>
        <end position="152"/>
    </location>
</feature>
<keyword evidence="1" id="KW-0472">Membrane</keyword>
<feature type="transmembrane region" description="Helical" evidence="1">
    <location>
        <begin position="198"/>
        <end position="216"/>
    </location>
</feature>
<dbReference type="KEGG" id="aqu:109588697"/>
<dbReference type="EnsemblMetazoa" id="XM_020004827.1">
    <property type="protein sequence ID" value="XP_019860386.1"/>
    <property type="gene ID" value="LOC109588697"/>
</dbReference>
<dbReference type="InParanoid" id="A0A1X7TBT4"/>
<sequence>MTFYSKAGAIAEALLDRASAEQIVFNDKKTEFLEDETNKKPLDQVSSHNNGDTPITPKDFYWDQILLYLVSAILGLSFLNTTVEFFRGSTIHCYISDTGTSLDQVTYLNNYCYSSLPNSQHYLIFTLISALIIIAPHYLWASYFGAYFDFFFDLTKKLHRLRDTKTGEYNSYNFELVKKLEQKFSSNPWMFRWYKLKLLTHLVTCTIFEIVNAFYFEADDFNKSFPCPADSSILNTTVWPLPEQLNCVYNSLTLLYFLRNTALGLVAAAIVVIMIGLVWCFLPHTTELGAKDIAAFCDFSCLPPEEYTFPSLWKVVLSIFSCAGEERIWSTSNVKQVFSPRIHTDLDFLVTRLFYSDSGHGQVFKEIQILKELEYRSIQDHKLMYLLNMIYEKYLINKGGFATECAKMSFLQEHYKDIQAYFLKTHSFDENNIEQSLYFEFKKGSGANETNCHGSCSTFKSEIFRFFRFAPRKKCALDISFGNRRGHSLILARAFSESLTIHFNKYYKDFEEVCHKNDYHANYYTLTLQNDIYGQNADSNAKSDIPIVQFLKSEDEIRTIDLITVGPITEYSDIITTNILLHKIHRQNKYFTKKAILLAIRPLEIGFEQRSEHFIQYIPPQRIFKCHSEPTEKDFVVECNNVQCVYEFKMYCYTGNTEEEQVP</sequence>
<reference evidence="2" key="2">
    <citation type="submission" date="2017-05" db="UniProtKB">
        <authorList>
            <consortium name="EnsemblMetazoa"/>
        </authorList>
    </citation>
    <scope>IDENTIFICATION</scope>
</reference>
<dbReference type="Proteomes" id="UP000007879">
    <property type="component" value="Unassembled WGS sequence"/>
</dbReference>
<evidence type="ECO:0008006" key="4">
    <source>
        <dbReference type="Google" id="ProtNLM"/>
    </source>
</evidence>
<evidence type="ECO:0000313" key="2">
    <source>
        <dbReference type="EnsemblMetazoa" id="Aqu2.1.12030_001"/>
    </source>
</evidence>
<gene>
    <name evidence="2" type="primary">109588697</name>
</gene>
<keyword evidence="1" id="KW-0812">Transmembrane</keyword>
<evidence type="ECO:0000256" key="1">
    <source>
        <dbReference type="SAM" id="Phobius"/>
    </source>
</evidence>
<evidence type="ECO:0000313" key="3">
    <source>
        <dbReference type="Proteomes" id="UP000007879"/>
    </source>
</evidence>